<feature type="region of interest" description="Disordered" evidence="3">
    <location>
        <begin position="643"/>
        <end position="671"/>
    </location>
</feature>
<dbReference type="Proteomes" id="UP000799118">
    <property type="component" value="Unassembled WGS sequence"/>
</dbReference>
<dbReference type="Pfam" id="PF00270">
    <property type="entry name" value="DEAD"/>
    <property type="match status" value="1"/>
</dbReference>
<dbReference type="EMBL" id="ML770424">
    <property type="protein sequence ID" value="KAE9383528.1"/>
    <property type="molecule type" value="Genomic_DNA"/>
</dbReference>
<dbReference type="GO" id="GO:0005694">
    <property type="term" value="C:chromosome"/>
    <property type="evidence" value="ECO:0007669"/>
    <property type="project" value="TreeGrafter"/>
</dbReference>
<evidence type="ECO:0000259" key="4">
    <source>
        <dbReference type="PROSITE" id="PS51192"/>
    </source>
</evidence>
<dbReference type="OrthoDB" id="3260945at2759"/>
<dbReference type="InterPro" id="IPR027417">
    <property type="entry name" value="P-loop_NTPase"/>
</dbReference>
<dbReference type="AlphaFoldDB" id="A0A6A4GDN2"/>
<protein>
    <recommendedName>
        <fullName evidence="4">Helicase ATP-binding domain-containing protein</fullName>
    </recommendedName>
</protein>
<evidence type="ECO:0000313" key="6">
    <source>
        <dbReference type="Proteomes" id="UP000799118"/>
    </source>
</evidence>
<evidence type="ECO:0000256" key="2">
    <source>
        <dbReference type="SAM" id="Coils"/>
    </source>
</evidence>
<dbReference type="PROSITE" id="PS51192">
    <property type="entry name" value="HELICASE_ATP_BIND_1"/>
    <property type="match status" value="1"/>
</dbReference>
<evidence type="ECO:0000256" key="1">
    <source>
        <dbReference type="ARBA" id="ARBA00005446"/>
    </source>
</evidence>
<dbReference type="GO" id="GO:0000724">
    <property type="term" value="P:double-strand break repair via homologous recombination"/>
    <property type="evidence" value="ECO:0007669"/>
    <property type="project" value="TreeGrafter"/>
</dbReference>
<organism evidence="5 6">
    <name type="scientific">Gymnopus androsaceus JB14</name>
    <dbReference type="NCBI Taxonomy" id="1447944"/>
    <lineage>
        <taxon>Eukaryota</taxon>
        <taxon>Fungi</taxon>
        <taxon>Dikarya</taxon>
        <taxon>Basidiomycota</taxon>
        <taxon>Agaricomycotina</taxon>
        <taxon>Agaricomycetes</taxon>
        <taxon>Agaricomycetidae</taxon>
        <taxon>Agaricales</taxon>
        <taxon>Marasmiineae</taxon>
        <taxon>Omphalotaceae</taxon>
        <taxon>Gymnopus</taxon>
    </lineage>
</organism>
<feature type="domain" description="Helicase ATP-binding" evidence="4">
    <location>
        <begin position="39"/>
        <end position="220"/>
    </location>
</feature>
<dbReference type="SMART" id="SM00487">
    <property type="entry name" value="DEXDc"/>
    <property type="match status" value="1"/>
</dbReference>
<evidence type="ECO:0000313" key="5">
    <source>
        <dbReference type="EMBL" id="KAE9383528.1"/>
    </source>
</evidence>
<name>A0A6A4GDN2_9AGAR</name>
<feature type="coiled-coil region" evidence="2">
    <location>
        <begin position="500"/>
        <end position="535"/>
    </location>
</feature>
<dbReference type="GO" id="GO:0043138">
    <property type="term" value="F:3'-5' DNA helicase activity"/>
    <property type="evidence" value="ECO:0007669"/>
    <property type="project" value="TreeGrafter"/>
</dbReference>
<dbReference type="Gene3D" id="3.40.50.300">
    <property type="entry name" value="P-loop containing nucleotide triphosphate hydrolases"/>
    <property type="match status" value="2"/>
</dbReference>
<proteinExistence type="inferred from homology"/>
<dbReference type="PANTHER" id="PTHR13710:SF154">
    <property type="entry name" value="RECQ HELICASE, PUTATIVE (AFU_ORTHOLOGUE AFUA_6G14720)-RELATED"/>
    <property type="match status" value="1"/>
</dbReference>
<comment type="similarity">
    <text evidence="1">Belongs to the helicase family. RecQ subfamily.</text>
</comment>
<evidence type="ECO:0000256" key="3">
    <source>
        <dbReference type="SAM" id="MobiDB-lite"/>
    </source>
</evidence>
<dbReference type="InterPro" id="IPR014001">
    <property type="entry name" value="Helicase_ATP-bd"/>
</dbReference>
<dbReference type="GO" id="GO:0009378">
    <property type="term" value="F:four-way junction helicase activity"/>
    <property type="evidence" value="ECO:0007669"/>
    <property type="project" value="TreeGrafter"/>
</dbReference>
<dbReference type="GO" id="GO:0005737">
    <property type="term" value="C:cytoplasm"/>
    <property type="evidence" value="ECO:0007669"/>
    <property type="project" value="TreeGrafter"/>
</dbReference>
<dbReference type="SUPFAM" id="SSF52540">
    <property type="entry name" value="P-loop containing nucleoside triphosphate hydrolases"/>
    <property type="match status" value="2"/>
</dbReference>
<dbReference type="PANTHER" id="PTHR13710">
    <property type="entry name" value="DNA HELICASE RECQ FAMILY MEMBER"/>
    <property type="match status" value="1"/>
</dbReference>
<keyword evidence="2" id="KW-0175">Coiled coil</keyword>
<dbReference type="InterPro" id="IPR011545">
    <property type="entry name" value="DEAD/DEAH_box_helicase_dom"/>
</dbReference>
<reference evidence="5" key="1">
    <citation type="journal article" date="2019" name="Environ. Microbiol.">
        <title>Fungal ecological strategies reflected in gene transcription - a case study of two litter decomposers.</title>
        <authorList>
            <person name="Barbi F."/>
            <person name="Kohler A."/>
            <person name="Barry K."/>
            <person name="Baskaran P."/>
            <person name="Daum C."/>
            <person name="Fauchery L."/>
            <person name="Ihrmark K."/>
            <person name="Kuo A."/>
            <person name="LaButti K."/>
            <person name="Lipzen A."/>
            <person name="Morin E."/>
            <person name="Grigoriev I.V."/>
            <person name="Henrissat B."/>
            <person name="Lindahl B."/>
            <person name="Martin F."/>
        </authorList>
    </citation>
    <scope>NUCLEOTIDE SEQUENCE</scope>
    <source>
        <strain evidence="5">JB14</strain>
    </source>
</reference>
<sequence>MSSNVAFTSIKGINTVNSIVKKLIPKWKDGLHEIQLFCIPKILNLEDVFAIEATGGGKSALFGIPVLVHLEISQNLSLYPKFTVPICSDPIGVVVTPTKGLASNIVKQLKKNFNIDAFAYTSENLSAKRKAGANIIKEITSCQYHIICVDPEHLCEWEWYLISNASLFCQNLIFACAEKGHVINEWGLSFQPLFQHIGSFFCGRFPSNISVFLMTATMQPGPPLISICTTLGFSGSRFHLIHQSNERPNTKIIVHTLTSAIGGTEFPQLIPYLNQQRKTVIHVRTIDLGYRIFMFLFKLTPASLNPLRRMRMYNSLASESYNEKTIELLDSDPRCQIVIATKALSLGIHAEELRDSIAVGTADTQDNEKQDGGHAGRKEGVIARRIIFTTTTELNKVDKIVKASGEVLVAAVLKVKQTTKAKKEMKRPLDPAKIVFLSEQFCRVACENVIYDNPPIETSRMDCIQANRPIPCDLCSSRYHILETEFPPSSDETALPPFILPETTTKKRKLRKKANKLKENELEEAKLALITYEEQLYAEEQLVAPHCYHPRSLYFPKALRDAIAVELLKIKSQAMLNVILASNEWSFIESQGSNLFELISSLQTTLLSRCRKSKPKKSTKKSSEVSELLDGLSDVDEFVESTLPAERAPLVPAKNQPHTKRQPRRPQQSLAQAESYYACPVAKSY</sequence>
<dbReference type="GO" id="GO:0005524">
    <property type="term" value="F:ATP binding"/>
    <property type="evidence" value="ECO:0007669"/>
    <property type="project" value="InterPro"/>
</dbReference>
<keyword evidence="6" id="KW-1185">Reference proteome</keyword>
<gene>
    <name evidence="5" type="ORF">BT96DRAFT_1009066</name>
</gene>
<accession>A0A6A4GDN2</accession>
<dbReference type="GO" id="GO:0003676">
    <property type="term" value="F:nucleic acid binding"/>
    <property type="evidence" value="ECO:0007669"/>
    <property type="project" value="InterPro"/>
</dbReference>